<gene>
    <name evidence="2" type="ORF">BX611_1229</name>
</gene>
<reference evidence="2 3" key="1">
    <citation type="submission" date="2018-08" db="EMBL/GenBank/DDBJ databases">
        <title>Genomic Encyclopedia of Type Strains, Phase III (KMG-III): the genomes of soil and plant-associated and newly described type strains.</title>
        <authorList>
            <person name="Whitman W."/>
        </authorList>
    </citation>
    <scope>NUCLEOTIDE SEQUENCE [LARGE SCALE GENOMIC DNA]</scope>
    <source>
        <strain evidence="2 3">325-5</strain>
    </source>
</reference>
<accession>A0A3D9RVW2</accession>
<evidence type="ECO:0000256" key="1">
    <source>
        <dbReference type="SAM" id="Phobius"/>
    </source>
</evidence>
<dbReference type="EMBL" id="QTTQ01000010">
    <property type="protein sequence ID" value="REE81694.1"/>
    <property type="molecule type" value="Genomic_DNA"/>
</dbReference>
<dbReference type="AlphaFoldDB" id="A0A3D9RVW2"/>
<sequence>MSTNKKNNMKFKDDFIKSSLLDKIKDNTLGENHKEELGFEIPENYFSKSKLEIQQKVFTKKTGIFNLTSKQLKFRIPMAAAIALLFTLAVFKFNSTSELKNLPNIVLDSIKDIQPNEFKNHNNLVYEDIAIESLFINDEDVDKYLEDYVFESLVIEN</sequence>
<dbReference type="Proteomes" id="UP000256429">
    <property type="component" value="Unassembled WGS sequence"/>
</dbReference>
<name>A0A3D9RVW2_9FLAO</name>
<evidence type="ECO:0000313" key="3">
    <source>
        <dbReference type="Proteomes" id="UP000256429"/>
    </source>
</evidence>
<dbReference type="OrthoDB" id="1360310at2"/>
<keyword evidence="1" id="KW-0472">Membrane</keyword>
<evidence type="ECO:0000313" key="2">
    <source>
        <dbReference type="EMBL" id="REE81694.1"/>
    </source>
</evidence>
<keyword evidence="3" id="KW-1185">Reference proteome</keyword>
<protein>
    <submittedName>
        <fullName evidence="2">Uncharacterized protein</fullName>
    </submittedName>
</protein>
<comment type="caution">
    <text evidence="2">The sequence shown here is derived from an EMBL/GenBank/DDBJ whole genome shotgun (WGS) entry which is preliminary data.</text>
</comment>
<proteinExistence type="predicted"/>
<keyword evidence="1" id="KW-1133">Transmembrane helix</keyword>
<keyword evidence="1" id="KW-0812">Transmembrane</keyword>
<organism evidence="2 3">
    <name type="scientific">Lutibacter oceani</name>
    <dbReference type="NCBI Taxonomy" id="1853311"/>
    <lineage>
        <taxon>Bacteria</taxon>
        <taxon>Pseudomonadati</taxon>
        <taxon>Bacteroidota</taxon>
        <taxon>Flavobacteriia</taxon>
        <taxon>Flavobacteriales</taxon>
        <taxon>Flavobacteriaceae</taxon>
        <taxon>Lutibacter</taxon>
    </lineage>
</organism>
<feature type="transmembrane region" description="Helical" evidence="1">
    <location>
        <begin position="74"/>
        <end position="93"/>
    </location>
</feature>